<name>A0ACC1BIK0_9ROSI</name>
<sequence length="59" mass="6552">MHNPHGIAQTLLHATQAPTSVLFPRVNGLRMVLRTRQLYQHGAWNVLAQSSIACLHHAS</sequence>
<dbReference type="EMBL" id="CM047900">
    <property type="protein sequence ID" value="KAJ0098642.1"/>
    <property type="molecule type" value="Genomic_DNA"/>
</dbReference>
<reference evidence="2" key="1">
    <citation type="journal article" date="2023" name="G3 (Bethesda)">
        <title>Genome assembly and association tests identify interacting loci associated with vigor, precocity, and sex in interspecific pistachio rootstocks.</title>
        <authorList>
            <person name="Palmer W."/>
            <person name="Jacygrad E."/>
            <person name="Sagayaradj S."/>
            <person name="Cavanaugh K."/>
            <person name="Han R."/>
            <person name="Bertier L."/>
            <person name="Beede B."/>
            <person name="Kafkas S."/>
            <person name="Golino D."/>
            <person name="Preece J."/>
            <person name="Michelmore R."/>
        </authorList>
    </citation>
    <scope>NUCLEOTIDE SEQUENCE [LARGE SCALE GENOMIC DNA]</scope>
</reference>
<proteinExistence type="predicted"/>
<accession>A0ACC1BIK0</accession>
<dbReference type="Proteomes" id="UP001164250">
    <property type="component" value="Chromosome 4"/>
</dbReference>
<comment type="caution">
    <text evidence="1">The sequence shown here is derived from an EMBL/GenBank/DDBJ whole genome shotgun (WGS) entry which is preliminary data.</text>
</comment>
<protein>
    <submittedName>
        <fullName evidence="1">Uncharacterized protein</fullName>
    </submittedName>
</protein>
<gene>
    <name evidence="1" type="ORF">Patl1_20757</name>
</gene>
<keyword evidence="2" id="KW-1185">Reference proteome</keyword>
<organism evidence="1 2">
    <name type="scientific">Pistacia atlantica</name>
    <dbReference type="NCBI Taxonomy" id="434234"/>
    <lineage>
        <taxon>Eukaryota</taxon>
        <taxon>Viridiplantae</taxon>
        <taxon>Streptophyta</taxon>
        <taxon>Embryophyta</taxon>
        <taxon>Tracheophyta</taxon>
        <taxon>Spermatophyta</taxon>
        <taxon>Magnoliopsida</taxon>
        <taxon>eudicotyledons</taxon>
        <taxon>Gunneridae</taxon>
        <taxon>Pentapetalae</taxon>
        <taxon>rosids</taxon>
        <taxon>malvids</taxon>
        <taxon>Sapindales</taxon>
        <taxon>Anacardiaceae</taxon>
        <taxon>Pistacia</taxon>
    </lineage>
</organism>
<evidence type="ECO:0000313" key="2">
    <source>
        <dbReference type="Proteomes" id="UP001164250"/>
    </source>
</evidence>
<evidence type="ECO:0000313" key="1">
    <source>
        <dbReference type="EMBL" id="KAJ0098642.1"/>
    </source>
</evidence>